<name>A0ABY7EHW9_MYAAR</name>
<dbReference type="EMBL" id="CP111018">
    <property type="protein sequence ID" value="WAR09590.1"/>
    <property type="molecule type" value="Genomic_DNA"/>
</dbReference>
<feature type="compositionally biased region" description="Pro residues" evidence="1">
    <location>
        <begin position="1"/>
        <end position="19"/>
    </location>
</feature>
<protein>
    <submittedName>
        <fullName evidence="2">Uncharacterized protein</fullName>
    </submittedName>
</protein>
<keyword evidence="3" id="KW-1185">Reference proteome</keyword>
<reference evidence="2" key="1">
    <citation type="submission" date="2022-11" db="EMBL/GenBank/DDBJ databases">
        <title>Centuries of genome instability and evolution in soft-shell clam transmissible cancer (bioRxiv).</title>
        <authorList>
            <person name="Hart S.F.M."/>
            <person name="Yonemitsu M.A."/>
            <person name="Giersch R.M."/>
            <person name="Beal B.F."/>
            <person name="Arriagada G."/>
            <person name="Davis B.W."/>
            <person name="Ostrander E.A."/>
            <person name="Goff S.P."/>
            <person name="Metzger M.J."/>
        </authorList>
    </citation>
    <scope>NUCLEOTIDE SEQUENCE</scope>
    <source>
        <strain evidence="2">MELC-2E11</strain>
        <tissue evidence="2">Siphon/mantle</tissue>
    </source>
</reference>
<accession>A0ABY7EHW9</accession>
<sequence length="73" mass="8104">MMGTQPTPPPMMGTPPPLSAPIHYDHIGPHSRSQPLYRVIQISVVPNVEFIQGIPSDLEDGDFFDPRINNILI</sequence>
<evidence type="ECO:0000313" key="2">
    <source>
        <dbReference type="EMBL" id="WAR09590.1"/>
    </source>
</evidence>
<evidence type="ECO:0000313" key="3">
    <source>
        <dbReference type="Proteomes" id="UP001164746"/>
    </source>
</evidence>
<evidence type="ECO:0000256" key="1">
    <source>
        <dbReference type="SAM" id="MobiDB-lite"/>
    </source>
</evidence>
<gene>
    <name evidence="2" type="ORF">MAR_034666</name>
</gene>
<dbReference type="Proteomes" id="UP001164746">
    <property type="component" value="Chromosome 7"/>
</dbReference>
<feature type="region of interest" description="Disordered" evidence="1">
    <location>
        <begin position="1"/>
        <end position="23"/>
    </location>
</feature>
<proteinExistence type="predicted"/>
<organism evidence="2 3">
    <name type="scientific">Mya arenaria</name>
    <name type="common">Soft-shell clam</name>
    <dbReference type="NCBI Taxonomy" id="6604"/>
    <lineage>
        <taxon>Eukaryota</taxon>
        <taxon>Metazoa</taxon>
        <taxon>Spiralia</taxon>
        <taxon>Lophotrochozoa</taxon>
        <taxon>Mollusca</taxon>
        <taxon>Bivalvia</taxon>
        <taxon>Autobranchia</taxon>
        <taxon>Heteroconchia</taxon>
        <taxon>Euheterodonta</taxon>
        <taxon>Imparidentia</taxon>
        <taxon>Neoheterodontei</taxon>
        <taxon>Myida</taxon>
        <taxon>Myoidea</taxon>
        <taxon>Myidae</taxon>
        <taxon>Mya</taxon>
    </lineage>
</organism>